<comment type="caution">
    <text evidence="2">The sequence shown here is derived from an EMBL/GenBank/DDBJ whole genome shotgun (WGS) entry which is preliminary data.</text>
</comment>
<dbReference type="InterPro" id="IPR029044">
    <property type="entry name" value="Nucleotide-diphossugar_trans"/>
</dbReference>
<organism evidence="2">
    <name type="scientific">Candidatus Tenderia electrophaga</name>
    <dbReference type="NCBI Taxonomy" id="1748243"/>
    <lineage>
        <taxon>Bacteria</taxon>
        <taxon>Pseudomonadati</taxon>
        <taxon>Pseudomonadota</taxon>
        <taxon>Gammaproteobacteria</taxon>
        <taxon>Candidatus Tenderiales</taxon>
        <taxon>Candidatus Tenderiaceae</taxon>
        <taxon>Candidatus Tenderia</taxon>
    </lineage>
</organism>
<protein>
    <submittedName>
        <fullName evidence="2">Glycosyltransferase family 2 protein</fullName>
    </submittedName>
</protein>
<dbReference type="Pfam" id="PF00535">
    <property type="entry name" value="Glycos_transf_2"/>
    <property type="match status" value="1"/>
</dbReference>
<reference evidence="2" key="1">
    <citation type="journal article" date="2020" name="mSystems">
        <title>Genome- and Community-Level Interaction Insights into Carbon Utilization and Element Cycling Functions of Hydrothermarchaeota in Hydrothermal Sediment.</title>
        <authorList>
            <person name="Zhou Z."/>
            <person name="Liu Y."/>
            <person name="Xu W."/>
            <person name="Pan J."/>
            <person name="Luo Z.H."/>
            <person name="Li M."/>
        </authorList>
    </citation>
    <scope>NUCLEOTIDE SEQUENCE [LARGE SCALE GENOMIC DNA]</scope>
    <source>
        <strain evidence="2">HyVt-505</strain>
    </source>
</reference>
<sequence>MSVIIPSYNRAHTLTRALDSVQAQTRPADEIIVIDDGSTDTTEQLLTQHYPQVIYKRQTNQGVSAARNTAIKIAKGEWLALLDSDDEWLADKLATQLTLLKQQPDHKLIHSDEIWIRNGVRVNQMKKHAKKGGHIFQNCLPLCAISPSAAMIHKELFAELGLFDETLPACEDYDLWLRITARYPVLYCEEALILKYGGHADQLSQQHWGMDRFRIRALINCLNNSELSESDRTAA</sequence>
<dbReference type="PANTHER" id="PTHR43685">
    <property type="entry name" value="GLYCOSYLTRANSFERASE"/>
    <property type="match status" value="1"/>
</dbReference>
<proteinExistence type="predicted"/>
<dbReference type="SUPFAM" id="SSF53448">
    <property type="entry name" value="Nucleotide-diphospho-sugar transferases"/>
    <property type="match status" value="1"/>
</dbReference>
<dbReference type="InterPro" id="IPR001173">
    <property type="entry name" value="Glyco_trans_2-like"/>
</dbReference>
<dbReference type="InterPro" id="IPR050834">
    <property type="entry name" value="Glycosyltransf_2"/>
</dbReference>
<evidence type="ECO:0000259" key="1">
    <source>
        <dbReference type="Pfam" id="PF00535"/>
    </source>
</evidence>
<dbReference type="Gene3D" id="3.90.550.10">
    <property type="entry name" value="Spore Coat Polysaccharide Biosynthesis Protein SpsA, Chain A"/>
    <property type="match status" value="1"/>
</dbReference>
<name>A0A832J895_9GAMM</name>
<gene>
    <name evidence="2" type="ORF">ENJ65_01210</name>
</gene>
<accession>A0A832J895</accession>
<dbReference type="AlphaFoldDB" id="A0A832J895"/>
<feature type="non-terminal residue" evidence="2">
    <location>
        <position position="235"/>
    </location>
</feature>
<dbReference type="CDD" id="cd00761">
    <property type="entry name" value="Glyco_tranf_GTA_type"/>
    <property type="match status" value="1"/>
</dbReference>
<evidence type="ECO:0000313" key="2">
    <source>
        <dbReference type="EMBL" id="HHJ80232.1"/>
    </source>
</evidence>
<feature type="domain" description="Glycosyltransferase 2-like" evidence="1">
    <location>
        <begin position="2"/>
        <end position="105"/>
    </location>
</feature>
<dbReference type="EMBL" id="DRNF01000081">
    <property type="protein sequence ID" value="HHJ80232.1"/>
    <property type="molecule type" value="Genomic_DNA"/>
</dbReference>
<dbReference type="PANTHER" id="PTHR43685:SF2">
    <property type="entry name" value="GLYCOSYLTRANSFERASE 2-LIKE DOMAIN-CONTAINING PROTEIN"/>
    <property type="match status" value="1"/>
</dbReference>
<dbReference type="Proteomes" id="UP000885832">
    <property type="component" value="Unassembled WGS sequence"/>
</dbReference>